<dbReference type="PANTHER" id="PTHR21139">
    <property type="entry name" value="TRIOSEPHOSPHATE ISOMERASE"/>
    <property type="match status" value="1"/>
</dbReference>
<dbReference type="EMBL" id="PCRO01000034">
    <property type="protein sequence ID" value="PIP22684.1"/>
    <property type="molecule type" value="Genomic_DNA"/>
</dbReference>
<reference evidence="4 5" key="1">
    <citation type="submission" date="2017-09" db="EMBL/GenBank/DDBJ databases">
        <title>Depth-based differentiation of microbial function through sediment-hosted aquifers and enrichment of novel symbionts in the deep terrestrial subsurface.</title>
        <authorList>
            <person name="Probst A.J."/>
            <person name="Ladd B."/>
            <person name="Jarett J.K."/>
            <person name="Geller-Mcgrath D.E."/>
            <person name="Sieber C.M."/>
            <person name="Emerson J.B."/>
            <person name="Anantharaman K."/>
            <person name="Thomas B.C."/>
            <person name="Malmstrom R."/>
            <person name="Stieglmeier M."/>
            <person name="Klingl A."/>
            <person name="Woyke T."/>
            <person name="Ryan C.M."/>
            <person name="Banfield J.F."/>
        </authorList>
    </citation>
    <scope>NUCLEOTIDE SEQUENCE [LARGE SCALE GENOMIC DNA]</scope>
    <source>
        <strain evidence="4">CG23_combo_of_CG06-09_8_20_14_all_39_17</strain>
    </source>
</reference>
<comment type="subcellular location">
    <subcellularLocation>
        <location evidence="3">Cytoplasm</location>
    </subcellularLocation>
</comment>
<dbReference type="GO" id="GO:0019563">
    <property type="term" value="P:glycerol catabolic process"/>
    <property type="evidence" value="ECO:0007669"/>
    <property type="project" value="TreeGrafter"/>
</dbReference>
<gene>
    <name evidence="4" type="primary">tpiA</name>
    <name evidence="4" type="ORF">COX37_02780</name>
</gene>
<dbReference type="AlphaFoldDB" id="A0A2G9YTV3"/>
<dbReference type="PROSITE" id="PS51440">
    <property type="entry name" value="TIM_2"/>
    <property type="match status" value="1"/>
</dbReference>
<evidence type="ECO:0000256" key="2">
    <source>
        <dbReference type="ARBA" id="ARBA00023235"/>
    </source>
</evidence>
<dbReference type="EC" id="5.3.1.1" evidence="3"/>
<dbReference type="InterPro" id="IPR013785">
    <property type="entry name" value="Aldolase_TIM"/>
</dbReference>
<dbReference type="PANTHER" id="PTHR21139:SF42">
    <property type="entry name" value="TRIOSEPHOSPHATE ISOMERASE"/>
    <property type="match status" value="1"/>
</dbReference>
<comment type="caution">
    <text evidence="4">The sequence shown here is derived from an EMBL/GenBank/DDBJ whole genome shotgun (WGS) entry which is preliminary data.</text>
</comment>
<evidence type="ECO:0000256" key="3">
    <source>
        <dbReference type="RuleBase" id="RU363013"/>
    </source>
</evidence>
<organism evidence="4 5">
    <name type="scientific">Candidatus Nealsonbacteria bacterium CG23_combo_of_CG06-09_8_20_14_all_39_17</name>
    <dbReference type="NCBI Taxonomy" id="1974722"/>
    <lineage>
        <taxon>Bacteria</taxon>
        <taxon>Candidatus Nealsoniibacteriota</taxon>
    </lineage>
</organism>
<accession>A0A2G9YTV3</accession>
<keyword evidence="3" id="KW-0324">Glycolysis</keyword>
<comment type="subunit">
    <text evidence="3">Homodimer.</text>
</comment>
<dbReference type="GO" id="GO:0006094">
    <property type="term" value="P:gluconeogenesis"/>
    <property type="evidence" value="ECO:0007669"/>
    <property type="project" value="UniProtKB-UniPathway"/>
</dbReference>
<comment type="pathway">
    <text evidence="3">Carbohydrate degradation; glycolysis; D-glyceraldehyde 3-phosphate from glycerone phosphate: step 1/1.</text>
</comment>
<dbReference type="UniPathway" id="UPA00109">
    <property type="reaction ID" value="UER00189"/>
</dbReference>
<comment type="pathway">
    <text evidence="3">Carbohydrate biosynthesis; gluconeogenesis.</text>
</comment>
<dbReference type="CDD" id="cd00311">
    <property type="entry name" value="TIM"/>
    <property type="match status" value="1"/>
</dbReference>
<dbReference type="SUPFAM" id="SSF51351">
    <property type="entry name" value="Triosephosphate isomerase (TIM)"/>
    <property type="match status" value="1"/>
</dbReference>
<name>A0A2G9YTV3_9BACT</name>
<dbReference type="InterPro" id="IPR000652">
    <property type="entry name" value="Triosephosphate_isomerase"/>
</dbReference>
<keyword evidence="3" id="KW-0963">Cytoplasm</keyword>
<comment type="similarity">
    <text evidence="1 3">Belongs to the triosephosphate isomerase family.</text>
</comment>
<evidence type="ECO:0000256" key="1">
    <source>
        <dbReference type="ARBA" id="ARBA00007422"/>
    </source>
</evidence>
<dbReference type="Pfam" id="PF00121">
    <property type="entry name" value="TIM"/>
    <property type="match status" value="1"/>
</dbReference>
<dbReference type="GO" id="GO:0004807">
    <property type="term" value="F:triose-phosphate isomerase activity"/>
    <property type="evidence" value="ECO:0007669"/>
    <property type="project" value="UniProtKB-EC"/>
</dbReference>
<evidence type="ECO:0000313" key="5">
    <source>
        <dbReference type="Proteomes" id="UP000229976"/>
    </source>
</evidence>
<proteinExistence type="inferred from homology"/>
<dbReference type="InterPro" id="IPR035990">
    <property type="entry name" value="TIM_sf"/>
</dbReference>
<dbReference type="GO" id="GO:0005829">
    <property type="term" value="C:cytosol"/>
    <property type="evidence" value="ECO:0007669"/>
    <property type="project" value="TreeGrafter"/>
</dbReference>
<comment type="catalytic activity">
    <reaction evidence="3">
        <text>D-glyceraldehyde 3-phosphate = dihydroxyacetone phosphate</text>
        <dbReference type="Rhea" id="RHEA:18585"/>
        <dbReference type="ChEBI" id="CHEBI:57642"/>
        <dbReference type="ChEBI" id="CHEBI:59776"/>
        <dbReference type="EC" id="5.3.1.1"/>
    </reaction>
</comment>
<evidence type="ECO:0000313" key="4">
    <source>
        <dbReference type="EMBL" id="PIP22684.1"/>
    </source>
</evidence>
<keyword evidence="3" id="KW-0312">Gluconeogenesis</keyword>
<protein>
    <recommendedName>
        <fullName evidence="3">Triosephosphate isomerase</fullName>
        <ecNumber evidence="3">5.3.1.1</ecNumber>
    </recommendedName>
</protein>
<dbReference type="Proteomes" id="UP000229976">
    <property type="component" value="Unassembled WGS sequence"/>
</dbReference>
<dbReference type="UniPathway" id="UPA00138"/>
<keyword evidence="2 3" id="KW-0413">Isomerase</keyword>
<sequence>MKYLIVANWKMNPASLDEAKRIFNSVSSGLRKVSAKGRSRFSGKNAEVVICPPFIYLQAATEGGGGFAIGSQTCFSKDEGAFTGEISAKMLKNFGCEYVIIGHSERRVILKETDHIINKKIKGALKSGLKPILCIDKLSQVKKGIEGLSQGQSQKIILAFEPISAIGTGEPYDISDAKKMNNLFKKNFPKNILLYGGSVGSKNAKDYIEAGFNGLLVGGASLNPKEFIQIVNNLNI</sequence>
<dbReference type="GO" id="GO:0046166">
    <property type="term" value="P:glyceraldehyde-3-phosphate biosynthetic process"/>
    <property type="evidence" value="ECO:0007669"/>
    <property type="project" value="TreeGrafter"/>
</dbReference>
<dbReference type="GO" id="GO:0006096">
    <property type="term" value="P:glycolytic process"/>
    <property type="evidence" value="ECO:0007669"/>
    <property type="project" value="UniProtKB-UniPathway"/>
</dbReference>
<dbReference type="Gene3D" id="3.20.20.70">
    <property type="entry name" value="Aldolase class I"/>
    <property type="match status" value="1"/>
</dbReference>